<organism evidence="4 5">
    <name type="scientific">Ridgeia piscesae</name>
    <name type="common">Tubeworm</name>
    <dbReference type="NCBI Taxonomy" id="27915"/>
    <lineage>
        <taxon>Eukaryota</taxon>
        <taxon>Metazoa</taxon>
        <taxon>Spiralia</taxon>
        <taxon>Lophotrochozoa</taxon>
        <taxon>Annelida</taxon>
        <taxon>Polychaeta</taxon>
        <taxon>Sedentaria</taxon>
        <taxon>Canalipalpata</taxon>
        <taxon>Sabellida</taxon>
        <taxon>Siboglinidae</taxon>
        <taxon>Ridgeia</taxon>
    </lineage>
</organism>
<dbReference type="EMBL" id="JAODUO010003240">
    <property type="protein sequence ID" value="KAK2148250.1"/>
    <property type="molecule type" value="Genomic_DNA"/>
</dbReference>
<dbReference type="PROSITE" id="PS00028">
    <property type="entry name" value="ZINC_FINGER_C2H2_1"/>
    <property type="match status" value="2"/>
</dbReference>
<feature type="compositionally biased region" description="Basic and acidic residues" evidence="2">
    <location>
        <begin position="409"/>
        <end position="425"/>
    </location>
</feature>
<feature type="region of interest" description="Disordered" evidence="2">
    <location>
        <begin position="530"/>
        <end position="627"/>
    </location>
</feature>
<feature type="region of interest" description="Disordered" evidence="2">
    <location>
        <begin position="317"/>
        <end position="336"/>
    </location>
</feature>
<feature type="compositionally biased region" description="Basic and acidic residues" evidence="2">
    <location>
        <begin position="847"/>
        <end position="859"/>
    </location>
</feature>
<reference evidence="4" key="1">
    <citation type="journal article" date="2023" name="Mol. Biol. Evol.">
        <title>Third-Generation Sequencing Reveals the Adaptive Role of the Epigenome in Three Deep-Sea Polychaetes.</title>
        <authorList>
            <person name="Perez M."/>
            <person name="Aroh O."/>
            <person name="Sun Y."/>
            <person name="Lan Y."/>
            <person name="Juniper S.K."/>
            <person name="Young C.R."/>
            <person name="Angers B."/>
            <person name="Qian P.Y."/>
        </authorList>
    </citation>
    <scope>NUCLEOTIDE SEQUENCE</scope>
    <source>
        <strain evidence="4">R07B-5</strain>
    </source>
</reference>
<dbReference type="Gene3D" id="3.30.160.60">
    <property type="entry name" value="Classic Zinc Finger"/>
    <property type="match status" value="1"/>
</dbReference>
<feature type="domain" description="C2H2-type" evidence="3">
    <location>
        <begin position="125"/>
        <end position="154"/>
    </location>
</feature>
<feature type="domain" description="C2H2-type" evidence="3">
    <location>
        <begin position="74"/>
        <end position="104"/>
    </location>
</feature>
<feature type="compositionally biased region" description="Polar residues" evidence="2">
    <location>
        <begin position="481"/>
        <end position="490"/>
    </location>
</feature>
<name>A0AAD9J9N4_RIDPI</name>
<feature type="compositionally biased region" description="Basic and acidic residues" evidence="2">
    <location>
        <begin position="451"/>
        <end position="469"/>
    </location>
</feature>
<dbReference type="Pfam" id="PF00096">
    <property type="entry name" value="zf-C2H2"/>
    <property type="match status" value="2"/>
</dbReference>
<feature type="region of interest" description="Disordered" evidence="2">
    <location>
        <begin position="213"/>
        <end position="253"/>
    </location>
</feature>
<dbReference type="PROSITE" id="PS50157">
    <property type="entry name" value="ZINC_FINGER_C2H2_2"/>
    <property type="match status" value="2"/>
</dbReference>
<evidence type="ECO:0000259" key="3">
    <source>
        <dbReference type="PROSITE" id="PS50157"/>
    </source>
</evidence>
<protein>
    <recommendedName>
        <fullName evidence="3">C2H2-type domain-containing protein</fullName>
    </recommendedName>
</protein>
<feature type="compositionally biased region" description="Basic residues" evidence="2">
    <location>
        <begin position="667"/>
        <end position="684"/>
    </location>
</feature>
<keyword evidence="1" id="KW-0479">Metal-binding</keyword>
<keyword evidence="5" id="KW-1185">Reference proteome</keyword>
<feature type="compositionally biased region" description="Basic and acidic residues" evidence="2">
    <location>
        <begin position="230"/>
        <end position="249"/>
    </location>
</feature>
<dbReference type="AlphaFoldDB" id="A0AAD9J9N4"/>
<feature type="region of interest" description="Disordered" evidence="2">
    <location>
        <begin position="385"/>
        <end position="514"/>
    </location>
</feature>
<keyword evidence="1" id="KW-0862">Zinc</keyword>
<feature type="compositionally biased region" description="Basic residues" evidence="2">
    <location>
        <begin position="733"/>
        <end position="742"/>
    </location>
</feature>
<evidence type="ECO:0000256" key="2">
    <source>
        <dbReference type="SAM" id="MobiDB-lite"/>
    </source>
</evidence>
<dbReference type="GO" id="GO:0008270">
    <property type="term" value="F:zinc ion binding"/>
    <property type="evidence" value="ECO:0007669"/>
    <property type="project" value="UniProtKB-KW"/>
</dbReference>
<feature type="compositionally biased region" description="Basic and acidic residues" evidence="2">
    <location>
        <begin position="583"/>
        <end position="608"/>
    </location>
</feature>
<feature type="compositionally biased region" description="Polar residues" evidence="2">
    <location>
        <begin position="557"/>
        <end position="566"/>
    </location>
</feature>
<feature type="compositionally biased region" description="Polar residues" evidence="2">
    <location>
        <begin position="882"/>
        <end position="894"/>
    </location>
</feature>
<dbReference type="SMART" id="SM00355">
    <property type="entry name" value="ZnF_C2H2"/>
    <property type="match status" value="2"/>
</dbReference>
<feature type="compositionally biased region" description="Polar residues" evidence="2">
    <location>
        <begin position="923"/>
        <end position="937"/>
    </location>
</feature>
<evidence type="ECO:0000256" key="1">
    <source>
        <dbReference type="PROSITE-ProRule" id="PRU00042"/>
    </source>
</evidence>
<gene>
    <name evidence="4" type="ORF">NP493_3258g00012</name>
</gene>
<feature type="compositionally biased region" description="Polar residues" evidence="2">
    <location>
        <begin position="317"/>
        <end position="335"/>
    </location>
</feature>
<comment type="caution">
    <text evidence="4">The sequence shown here is derived from an EMBL/GenBank/DDBJ whole genome shotgun (WGS) entry which is preliminary data.</text>
</comment>
<feature type="compositionally biased region" description="Basic residues" evidence="2">
    <location>
        <begin position="860"/>
        <end position="873"/>
    </location>
</feature>
<feature type="compositionally biased region" description="Low complexity" evidence="2">
    <location>
        <begin position="748"/>
        <end position="781"/>
    </location>
</feature>
<feature type="non-terminal residue" evidence="4">
    <location>
        <position position="937"/>
    </location>
</feature>
<sequence>MDIGEMKSSVSPDDSVTQTHTNDTIVVISVAANDTQPAECGSSVSHKRSSPDRLYAAAAPVEPPQKMPHPVTGFLCECQLCGEQYTRRYHLERHMSRIHKKKSTAWPWRQLGDETHTIIATKLLWRCSECGRMFVMARAWRTHMATKHHVHAEPVKLDSDVAVENAKSTYDVDCVKPDCDTADLKPASRVFTDVRESDTDAICSVDDVANSNMNKCDDSSEVGKPAADATHPDSRDTTKDAHAAEDEKPLALSTQVPQSSFDRWLKVDARSPWLTGDRRPVPNSSLPWLSENPPTPQHVVYVGKRSKQMSGLVVKSTTDEANSQVSQPVNDGISQSREHSIESLTAAKKDKSTVKTYSKERRAGVLLSHQNIRQPERICRVRRSSETLSLPSDTCPAEVGIGRSSSDFTSHETKSPARLLSELHEKKAKSPTRPLSESHKETKPPTRRRSQTHEKEAESPTRQVPETHEKKKSPTRRLSESQDLSLSTITAKLASQRKHSTEQRLSRTKSPQTLAKCKTSKISLLPCDADQRSDHTSTLSHSSACEMKPRKRHLSESCVSTLSSVDATKLRRESRQPKQTSVKSDHGEAKVDHKHAADGRDVSADADVKSVAPSSSHTPGTSVSAAPQIGSLNKSVCPRRRVSAIVATSQKVKRVSFGEALQSASPRRTRSIHKINAPQHKHMSKAPEPLKTVLPNTSSDDKHAKGRTMLPVQNRHSTDAGSNKNAAVNKLSPQKRVRKSTSRHGVLSAHSSSDKSCSSPAKSTTRTKSSSKPPTASSIKSSESHEHYTTSNTTDESRNLLTCGETSGFPNASHGVVREKTHLVASTTSHPDKVLRSESNTQRGNSSKRDGRGSRDSSHMVKRKETKLSHLKRTASEHAGSLNRTSVVPQSASVKSAKRDLTTSKASAPPMDSRTCNDEVCKTVSQHSSAKNNDGDA</sequence>
<evidence type="ECO:0000313" key="4">
    <source>
        <dbReference type="EMBL" id="KAK2148250.1"/>
    </source>
</evidence>
<feature type="compositionally biased region" description="Polar residues" evidence="2">
    <location>
        <begin position="612"/>
        <end position="627"/>
    </location>
</feature>
<accession>A0AAD9J9N4</accession>
<dbReference type="Proteomes" id="UP001209878">
    <property type="component" value="Unassembled WGS sequence"/>
</dbReference>
<evidence type="ECO:0000313" key="5">
    <source>
        <dbReference type="Proteomes" id="UP001209878"/>
    </source>
</evidence>
<keyword evidence="1" id="KW-0863">Zinc-finger</keyword>
<proteinExistence type="predicted"/>
<dbReference type="InterPro" id="IPR013087">
    <property type="entry name" value="Znf_C2H2_type"/>
</dbReference>
<feature type="region of interest" description="Disordered" evidence="2">
    <location>
        <begin position="658"/>
        <end position="937"/>
    </location>
</feature>